<evidence type="ECO:0000313" key="3">
    <source>
        <dbReference type="Proteomes" id="UP001150569"/>
    </source>
</evidence>
<organism evidence="2 3">
    <name type="scientific">Tieghemiomyces parasiticus</name>
    <dbReference type="NCBI Taxonomy" id="78921"/>
    <lineage>
        <taxon>Eukaryota</taxon>
        <taxon>Fungi</taxon>
        <taxon>Fungi incertae sedis</taxon>
        <taxon>Zoopagomycota</taxon>
        <taxon>Kickxellomycotina</taxon>
        <taxon>Dimargaritomycetes</taxon>
        <taxon>Dimargaritales</taxon>
        <taxon>Dimargaritaceae</taxon>
        <taxon>Tieghemiomyces</taxon>
    </lineage>
</organism>
<evidence type="ECO:0000313" key="2">
    <source>
        <dbReference type="EMBL" id="KAJ1910220.1"/>
    </source>
</evidence>
<dbReference type="EMBL" id="JANBPT010001080">
    <property type="protein sequence ID" value="KAJ1910220.1"/>
    <property type="molecule type" value="Genomic_DNA"/>
</dbReference>
<dbReference type="AlphaFoldDB" id="A0A9W7ZQL3"/>
<comment type="caution">
    <text evidence="2">The sequence shown here is derived from an EMBL/GenBank/DDBJ whole genome shotgun (WGS) entry which is preliminary data.</text>
</comment>
<keyword evidence="3" id="KW-1185">Reference proteome</keyword>
<feature type="signal peptide" evidence="1">
    <location>
        <begin position="1"/>
        <end position="19"/>
    </location>
</feature>
<gene>
    <name evidence="2" type="ORF">IWQ60_010773</name>
</gene>
<sequence>MKLVHLVSLSAAFLLATHAMPARNKHKKTSVIESKVSTTGRSFPDQIAALNHVVKIYAGDFSSVNPANLEVQLYDSRLSDLHKCFKIKKPLIQDELIDLQNNGLLNAGTIKHSIAQSFLFPLMTRTLFVDIMSKLKQLGLNLDFPVKPTLAGHWEGFAYLNKHVSLLADMLLDYDTSTAFKDDIVRMIPKELQRLIGFTSNVYMTWRGNDKVSKKVFKKVSVEALAAVDVNDKSFRGRRLMDTLYPQLARSVYADLMKGFNTPLSKGYSDDEIQALKNDKRFKDAKLGTPDGHIVPQVIRELYRLD</sequence>
<accession>A0A9W7ZQL3</accession>
<name>A0A9W7ZQL3_9FUNG</name>
<evidence type="ECO:0000256" key="1">
    <source>
        <dbReference type="SAM" id="SignalP"/>
    </source>
</evidence>
<keyword evidence="1" id="KW-0732">Signal</keyword>
<protein>
    <submittedName>
        <fullName evidence="2">Uncharacterized protein</fullName>
    </submittedName>
</protein>
<dbReference type="Proteomes" id="UP001150569">
    <property type="component" value="Unassembled WGS sequence"/>
</dbReference>
<feature type="chain" id="PRO_5040826192" evidence="1">
    <location>
        <begin position="20"/>
        <end position="306"/>
    </location>
</feature>
<proteinExistence type="predicted"/>
<reference evidence="2" key="1">
    <citation type="submission" date="2022-07" db="EMBL/GenBank/DDBJ databases">
        <title>Phylogenomic reconstructions and comparative analyses of Kickxellomycotina fungi.</title>
        <authorList>
            <person name="Reynolds N.K."/>
            <person name="Stajich J.E."/>
            <person name="Barry K."/>
            <person name="Grigoriev I.V."/>
            <person name="Crous P."/>
            <person name="Smith M.E."/>
        </authorList>
    </citation>
    <scope>NUCLEOTIDE SEQUENCE</scope>
    <source>
        <strain evidence="2">RSA 861</strain>
    </source>
</reference>